<organism evidence="1 2">
    <name type="scientific">Prevotella communis</name>
    <dbReference type="NCBI Taxonomy" id="2913614"/>
    <lineage>
        <taxon>Bacteria</taxon>
        <taxon>Pseudomonadati</taxon>
        <taxon>Bacteroidota</taxon>
        <taxon>Bacteroidia</taxon>
        <taxon>Bacteroidales</taxon>
        <taxon>Prevotellaceae</taxon>
        <taxon>Prevotella</taxon>
    </lineage>
</organism>
<dbReference type="RefSeq" id="WP_091853625.1">
    <property type="nucleotide sequence ID" value="NZ_FNIW01000010.1"/>
</dbReference>
<proteinExistence type="predicted"/>
<gene>
    <name evidence="1" type="ORF">SAMN04487900_110107</name>
</gene>
<sequence>MITSDEPKVTASSRYSIGQTCAILCIDRKTLGRYTKSGLIKCGYRPQSLRKFYTGLDIMKFWRASV</sequence>
<evidence type="ECO:0000313" key="1">
    <source>
        <dbReference type="EMBL" id="SDO13843.1"/>
    </source>
</evidence>
<reference evidence="2" key="1">
    <citation type="submission" date="2016-10" db="EMBL/GenBank/DDBJ databases">
        <authorList>
            <person name="de Groot N.N."/>
        </authorList>
    </citation>
    <scope>NUCLEOTIDE SEQUENCE [LARGE SCALE GENOMIC DNA]</scope>
    <source>
        <strain evidence="2">BP1-145</strain>
    </source>
</reference>
<dbReference type="AlphaFoldDB" id="A0A1H0H416"/>
<protein>
    <recommendedName>
        <fullName evidence="3">Helix-turn-helix domain-containing protein</fullName>
    </recommendedName>
</protein>
<name>A0A1H0H416_9BACT</name>
<comment type="caution">
    <text evidence="1">The sequence shown here is derived from an EMBL/GenBank/DDBJ whole genome shotgun (WGS) entry which is preliminary data.</text>
</comment>
<evidence type="ECO:0000313" key="2">
    <source>
        <dbReference type="Proteomes" id="UP000199134"/>
    </source>
</evidence>
<dbReference type="EMBL" id="FNIW01000010">
    <property type="protein sequence ID" value="SDO13843.1"/>
    <property type="molecule type" value="Genomic_DNA"/>
</dbReference>
<evidence type="ECO:0008006" key="3">
    <source>
        <dbReference type="Google" id="ProtNLM"/>
    </source>
</evidence>
<dbReference type="Proteomes" id="UP000199134">
    <property type="component" value="Unassembled WGS sequence"/>
</dbReference>
<accession>A0A1H0H416</accession>
<dbReference type="OrthoDB" id="1030719at2"/>